<comment type="caution">
    <text evidence="1">The sequence shown here is derived from an EMBL/GenBank/DDBJ whole genome shotgun (WGS) entry which is preliminary data.</text>
</comment>
<proteinExistence type="predicted"/>
<reference evidence="1 2" key="1">
    <citation type="submission" date="2021-04" db="EMBL/GenBank/DDBJ databases">
        <title>Chitinophaga sp. nov., isolated from the rhizosphere soil.</title>
        <authorList>
            <person name="He S."/>
        </authorList>
    </citation>
    <scope>NUCLEOTIDE SEQUENCE [LARGE SCALE GENOMIC DNA]</scope>
    <source>
        <strain evidence="1 2">2R12</strain>
    </source>
</reference>
<dbReference type="EMBL" id="JAGTXB010000029">
    <property type="protein sequence ID" value="MBS0032188.1"/>
    <property type="molecule type" value="Genomic_DNA"/>
</dbReference>
<organism evidence="1 2">
    <name type="scientific">Chitinophaga hostae</name>
    <dbReference type="NCBI Taxonomy" id="2831022"/>
    <lineage>
        <taxon>Bacteria</taxon>
        <taxon>Pseudomonadati</taxon>
        <taxon>Bacteroidota</taxon>
        <taxon>Chitinophagia</taxon>
        <taxon>Chitinophagales</taxon>
        <taxon>Chitinophagaceae</taxon>
        <taxon>Chitinophaga</taxon>
    </lineage>
</organism>
<keyword evidence="2" id="KW-1185">Reference proteome</keyword>
<dbReference type="RefSeq" id="WP_211977346.1">
    <property type="nucleotide sequence ID" value="NZ_CBFHAM010000022.1"/>
</dbReference>
<evidence type="ECO:0000313" key="1">
    <source>
        <dbReference type="EMBL" id="MBS0032188.1"/>
    </source>
</evidence>
<name>A0ABS5JAY0_9BACT</name>
<protein>
    <submittedName>
        <fullName evidence="1">Uncharacterized protein</fullName>
    </submittedName>
</protein>
<evidence type="ECO:0000313" key="2">
    <source>
        <dbReference type="Proteomes" id="UP000676386"/>
    </source>
</evidence>
<accession>A0ABS5JAY0</accession>
<gene>
    <name evidence="1" type="ORF">KE626_32950</name>
</gene>
<dbReference type="Proteomes" id="UP000676386">
    <property type="component" value="Unassembled WGS sequence"/>
</dbReference>
<sequence>MRLKTCAQIRHNSFFLFGELISGRFEKGNYLDLTMIGINYQPRIKAFEFALYKTEDGISREDIGFPVDELPAEERVYLLQQATGNQTIDIITERNG</sequence>